<dbReference type="PANTHER" id="PTHR43194">
    <property type="entry name" value="HYDROLASE ALPHA/BETA FOLD FAMILY"/>
    <property type="match status" value="1"/>
</dbReference>
<gene>
    <name evidence="2" type="ORF">SPF06_10680</name>
</gene>
<dbReference type="InterPro" id="IPR050228">
    <property type="entry name" value="Carboxylesterase_BioH"/>
</dbReference>
<dbReference type="EMBL" id="JAYGGQ010000007">
    <property type="protein sequence ID" value="MEA5455186.1"/>
    <property type="molecule type" value="Genomic_DNA"/>
</dbReference>
<feature type="domain" description="AB hydrolase-1" evidence="1">
    <location>
        <begin position="16"/>
        <end position="221"/>
    </location>
</feature>
<dbReference type="PIRSF" id="PIRSF017388">
    <property type="entry name" value="Esterase_lipase"/>
    <property type="match status" value="1"/>
</dbReference>
<organism evidence="2 3">
    <name type="scientific">Sinomonas terricola</name>
    <dbReference type="NCBI Taxonomy" id="3110330"/>
    <lineage>
        <taxon>Bacteria</taxon>
        <taxon>Bacillati</taxon>
        <taxon>Actinomycetota</taxon>
        <taxon>Actinomycetes</taxon>
        <taxon>Micrococcales</taxon>
        <taxon>Micrococcaceae</taxon>
        <taxon>Sinomonas</taxon>
    </lineage>
</organism>
<comment type="caution">
    <text evidence="2">The sequence shown here is derived from an EMBL/GenBank/DDBJ whole genome shotgun (WGS) entry which is preliminary data.</text>
</comment>
<reference evidence="2 3" key="1">
    <citation type="submission" date="2023-12" db="EMBL/GenBank/DDBJ databases">
        <title>Sinomonas terricola sp. nov, isolated from litchi orchard soil in Guangdong, PR China.</title>
        <authorList>
            <person name="Jiaxin W."/>
            <person name="Yang Z."/>
            <person name="Honghui Z."/>
        </authorList>
    </citation>
    <scope>NUCLEOTIDE SEQUENCE [LARGE SCALE GENOMIC DNA]</scope>
    <source>
        <strain evidence="2 3">JGH33</strain>
    </source>
</reference>
<keyword evidence="2" id="KW-0378">Hydrolase</keyword>
<sequence>MSEVHAVVRDLEGAGILLVHEFGGSAANVEPVAQALRARGAAVEAPNLPGHGTRWQDLADVGWRDWHATSSDAVDRLAASSPRVVVVGTSVGAAIALRLAALRPDVGAVVAVNATLGSSNPLLPLAPVLRFAVRSVATGGNDDGGLPRAYPRLPTKAVAQLPPLWRDVRRRLGSMGQPLTIVRSASDGSAGEETAEFIRSRVASEDVREVVLEQAGHVATVGPDVPAVVEAIAARCLEIN</sequence>
<dbReference type="Proteomes" id="UP001304769">
    <property type="component" value="Unassembled WGS sequence"/>
</dbReference>
<evidence type="ECO:0000313" key="2">
    <source>
        <dbReference type="EMBL" id="MEA5455186.1"/>
    </source>
</evidence>
<dbReference type="Pfam" id="PF12697">
    <property type="entry name" value="Abhydrolase_6"/>
    <property type="match status" value="1"/>
</dbReference>
<name>A0ABU5T6U2_9MICC</name>
<dbReference type="InterPro" id="IPR029058">
    <property type="entry name" value="AB_hydrolase_fold"/>
</dbReference>
<proteinExistence type="predicted"/>
<keyword evidence="3" id="KW-1185">Reference proteome</keyword>
<dbReference type="SUPFAM" id="SSF53474">
    <property type="entry name" value="alpha/beta-Hydrolases"/>
    <property type="match status" value="1"/>
</dbReference>
<accession>A0ABU5T6U2</accession>
<dbReference type="GO" id="GO:0016787">
    <property type="term" value="F:hydrolase activity"/>
    <property type="evidence" value="ECO:0007669"/>
    <property type="project" value="UniProtKB-KW"/>
</dbReference>
<dbReference type="InterPro" id="IPR000073">
    <property type="entry name" value="AB_hydrolase_1"/>
</dbReference>
<protein>
    <submittedName>
        <fullName evidence="2">Alpha/beta fold hydrolase</fullName>
    </submittedName>
</protein>
<evidence type="ECO:0000313" key="3">
    <source>
        <dbReference type="Proteomes" id="UP001304769"/>
    </source>
</evidence>
<evidence type="ECO:0000259" key="1">
    <source>
        <dbReference type="Pfam" id="PF12697"/>
    </source>
</evidence>
<dbReference type="InterPro" id="IPR012354">
    <property type="entry name" value="Esterase_lipase"/>
</dbReference>
<dbReference type="RefSeq" id="WP_323279043.1">
    <property type="nucleotide sequence ID" value="NZ_JAYGGQ010000007.1"/>
</dbReference>
<dbReference type="PANTHER" id="PTHR43194:SF2">
    <property type="entry name" value="PEROXISOMAL MEMBRANE PROTEIN LPX1"/>
    <property type="match status" value="1"/>
</dbReference>
<dbReference type="Gene3D" id="3.40.50.1820">
    <property type="entry name" value="alpha/beta hydrolase"/>
    <property type="match status" value="1"/>
</dbReference>